<dbReference type="InterPro" id="IPR002313">
    <property type="entry name" value="Lys-tRNA-ligase_II"/>
</dbReference>
<dbReference type="NCBIfam" id="TIGR00499">
    <property type="entry name" value="lysS_bact"/>
    <property type="match status" value="1"/>
</dbReference>
<dbReference type="SUPFAM" id="SSF55681">
    <property type="entry name" value="Class II aaRS and biotin synthetases"/>
    <property type="match status" value="1"/>
</dbReference>
<feature type="binding site" evidence="7">
    <location>
        <position position="390"/>
    </location>
    <ligand>
        <name>Mg(2+)</name>
        <dbReference type="ChEBI" id="CHEBI:18420"/>
        <label>1</label>
    </ligand>
</feature>
<evidence type="ECO:0000256" key="8">
    <source>
        <dbReference type="RuleBase" id="RU000336"/>
    </source>
</evidence>
<dbReference type="GO" id="GO:0005524">
    <property type="term" value="F:ATP binding"/>
    <property type="evidence" value="ECO:0007669"/>
    <property type="project" value="UniProtKB-UniRule"/>
</dbReference>
<dbReference type="Gene3D" id="3.30.930.10">
    <property type="entry name" value="Bira Bifunctional Protein, Domain 2"/>
    <property type="match status" value="1"/>
</dbReference>
<comment type="subunit">
    <text evidence="7">Homodimer.</text>
</comment>
<evidence type="ECO:0000313" key="11">
    <source>
        <dbReference type="Proteomes" id="UP000034875"/>
    </source>
</evidence>
<reference evidence="10 11" key="1">
    <citation type="journal article" date="2015" name="Nature">
        <title>rRNA introns, odd ribosomes, and small enigmatic genomes across a large radiation of phyla.</title>
        <authorList>
            <person name="Brown C.T."/>
            <person name="Hug L.A."/>
            <person name="Thomas B.C."/>
            <person name="Sharon I."/>
            <person name="Castelle C.J."/>
            <person name="Singh A."/>
            <person name="Wilkins M.J."/>
            <person name="Williams K.H."/>
            <person name="Banfield J.F."/>
        </authorList>
    </citation>
    <scope>NUCLEOTIDE SEQUENCE [LARGE SCALE GENOMIC DNA]</scope>
</reference>
<dbReference type="GO" id="GO:0005829">
    <property type="term" value="C:cytosol"/>
    <property type="evidence" value="ECO:0007669"/>
    <property type="project" value="TreeGrafter"/>
</dbReference>
<name>A0A0G0Z620_9BACT</name>
<dbReference type="Proteomes" id="UP000034875">
    <property type="component" value="Unassembled WGS sequence"/>
</dbReference>
<keyword evidence="5 7" id="KW-0030">Aminoacyl-tRNA synthetase</keyword>
<dbReference type="GO" id="GO:0000049">
    <property type="term" value="F:tRNA binding"/>
    <property type="evidence" value="ECO:0007669"/>
    <property type="project" value="TreeGrafter"/>
</dbReference>
<dbReference type="GO" id="GO:0004824">
    <property type="term" value="F:lysine-tRNA ligase activity"/>
    <property type="evidence" value="ECO:0007669"/>
    <property type="project" value="UniProtKB-UniRule"/>
</dbReference>
<dbReference type="InterPro" id="IPR012340">
    <property type="entry name" value="NA-bd_OB-fold"/>
</dbReference>
<protein>
    <recommendedName>
        <fullName evidence="7">Lysine--tRNA ligase</fullName>
        <ecNumber evidence="7">6.1.1.6</ecNumber>
    </recommendedName>
    <alternativeName>
        <fullName evidence="7">Lysyl-tRNA synthetase</fullName>
        <shortName evidence="7">LysRS</shortName>
    </alternativeName>
</protein>
<dbReference type="PROSITE" id="PS50862">
    <property type="entry name" value="AA_TRNA_LIGASE_II"/>
    <property type="match status" value="1"/>
</dbReference>
<evidence type="ECO:0000256" key="5">
    <source>
        <dbReference type="ARBA" id="ARBA00023146"/>
    </source>
</evidence>
<gene>
    <name evidence="7" type="primary">lysS</name>
    <name evidence="10" type="ORF">UV05_C0011G0011</name>
</gene>
<dbReference type="SUPFAM" id="SSF50249">
    <property type="entry name" value="Nucleic acid-binding proteins"/>
    <property type="match status" value="1"/>
</dbReference>
<dbReference type="InterPro" id="IPR045864">
    <property type="entry name" value="aa-tRNA-synth_II/BPL/LPL"/>
</dbReference>
<evidence type="ECO:0000256" key="7">
    <source>
        <dbReference type="HAMAP-Rule" id="MF_00252"/>
    </source>
</evidence>
<dbReference type="PANTHER" id="PTHR42918:SF15">
    <property type="entry name" value="LYSINE--TRNA LIGASE, CHLOROPLASTIC_MITOCHONDRIAL"/>
    <property type="match status" value="1"/>
</dbReference>
<keyword evidence="2 7" id="KW-0479">Metal-binding</keyword>
<comment type="subcellular location">
    <subcellularLocation>
        <location evidence="7">Cytoplasm</location>
    </subcellularLocation>
</comment>
<dbReference type="HAMAP" id="MF_00252">
    <property type="entry name" value="Lys_tRNA_synth_class2"/>
    <property type="match status" value="1"/>
</dbReference>
<keyword evidence="7" id="KW-0648">Protein biosynthesis</keyword>
<evidence type="ECO:0000256" key="2">
    <source>
        <dbReference type="ARBA" id="ARBA00022723"/>
    </source>
</evidence>
<dbReference type="Pfam" id="PF00152">
    <property type="entry name" value="tRNA-synt_2"/>
    <property type="match status" value="1"/>
</dbReference>
<keyword evidence="3 7" id="KW-0547">Nucleotide-binding</keyword>
<keyword evidence="1 7" id="KW-0436">Ligase</keyword>
<dbReference type="InterPro" id="IPR004364">
    <property type="entry name" value="Aa-tRNA-synt_II"/>
</dbReference>
<dbReference type="Gene3D" id="2.40.50.140">
    <property type="entry name" value="Nucleic acid-binding proteins"/>
    <property type="match status" value="1"/>
</dbReference>
<organism evidence="10 11">
    <name type="scientific">candidate division CPR1 bacterium GW2011_GWA2_42_17</name>
    <dbReference type="NCBI Taxonomy" id="1618341"/>
    <lineage>
        <taxon>Bacteria</taxon>
        <taxon>candidate division CPR1</taxon>
    </lineage>
</organism>
<evidence type="ECO:0000256" key="3">
    <source>
        <dbReference type="ARBA" id="ARBA00022741"/>
    </source>
</evidence>
<dbReference type="Pfam" id="PF01336">
    <property type="entry name" value="tRNA_anti-codon"/>
    <property type="match status" value="1"/>
</dbReference>
<dbReference type="InterPro" id="IPR006195">
    <property type="entry name" value="aa-tRNA-synth_II"/>
</dbReference>
<dbReference type="InterPro" id="IPR018149">
    <property type="entry name" value="Lys-tRNA-synth_II_C"/>
</dbReference>
<dbReference type="PANTHER" id="PTHR42918">
    <property type="entry name" value="LYSYL-TRNA SYNTHETASE"/>
    <property type="match status" value="1"/>
</dbReference>
<accession>A0A0G0Z620</accession>
<evidence type="ECO:0000256" key="1">
    <source>
        <dbReference type="ARBA" id="ARBA00022598"/>
    </source>
</evidence>
<comment type="caution">
    <text evidence="10">The sequence shown here is derived from an EMBL/GenBank/DDBJ whole genome shotgun (WGS) entry which is preliminary data.</text>
</comment>
<sequence>MDKIRELGFDPYPARWIHQDQRESITKAREKDLDSQVFISGRLIAQRKHGALVFADLKDESGEIQLLFSKKELSDLLNQLLDLLDLGDFIGISGVLLKTASGELSARVSDFSLLTKSLRPLPSQFYGLKDVEERYRKRYLDLLVNPEVKRFFEMRSKVINEIRSFLIEKKGYIEVETPILQPIYGGGLARPFITYHHALNQELYLRIATELYLKRLIVGGFEKVFEINRVFRNEGVDTKHNPEFTLLETMEAFADYQKNMELVEEMFEMVGKKIFGTTIVKYSGSEIDFKRPWKRVALWDLIKEKTGVDFGEISEEEAEKLVEKYHLKIDKYQKTVGSIAVALFEEVLAKDLIQPTLVTNYPQEIAPLAKKCQNDKRLVENFEIYINGLECGTNYSELNDPLELRERLIDERKKEKLGDSEAHQMDNDFIEALEYGMPPTSGIGPGIDRIVMILANVASIREVILFPTLRGKAGSDKQTET</sequence>
<keyword evidence="7" id="KW-0963">Cytoplasm</keyword>
<comment type="cofactor">
    <cofactor evidence="7 8">
        <name>Mg(2+)</name>
        <dbReference type="ChEBI" id="CHEBI:18420"/>
    </cofactor>
    <text evidence="7 8">Binds 3 Mg(2+) ions per subunit.</text>
</comment>
<evidence type="ECO:0000259" key="9">
    <source>
        <dbReference type="PROSITE" id="PS50862"/>
    </source>
</evidence>
<evidence type="ECO:0000256" key="4">
    <source>
        <dbReference type="ARBA" id="ARBA00022840"/>
    </source>
</evidence>
<dbReference type="PRINTS" id="PR00982">
    <property type="entry name" value="TRNASYNTHLYS"/>
</dbReference>
<comment type="similarity">
    <text evidence="7">Belongs to the class-II aminoacyl-tRNA synthetase family.</text>
</comment>
<dbReference type="AlphaFoldDB" id="A0A0G0Z620"/>
<dbReference type="GO" id="GO:0006430">
    <property type="term" value="P:lysyl-tRNA aminoacylation"/>
    <property type="evidence" value="ECO:0007669"/>
    <property type="project" value="UniProtKB-UniRule"/>
</dbReference>
<dbReference type="NCBIfam" id="NF001756">
    <property type="entry name" value="PRK00484.1"/>
    <property type="match status" value="1"/>
</dbReference>
<evidence type="ECO:0000256" key="6">
    <source>
        <dbReference type="ARBA" id="ARBA00048573"/>
    </source>
</evidence>
<dbReference type="PATRIC" id="fig|1618341.3.peg.224"/>
<dbReference type="EMBL" id="LCCZ01000011">
    <property type="protein sequence ID" value="KKS44120.1"/>
    <property type="molecule type" value="Genomic_DNA"/>
</dbReference>
<keyword evidence="7 8" id="KW-0460">Magnesium</keyword>
<feature type="domain" description="Aminoacyl-transfer RNA synthetases class-II family profile" evidence="9">
    <location>
        <begin position="152"/>
        <end position="467"/>
    </location>
</feature>
<dbReference type="InterPro" id="IPR044136">
    <property type="entry name" value="Lys-tRNA-ligase_II_N"/>
</dbReference>
<evidence type="ECO:0000313" key="10">
    <source>
        <dbReference type="EMBL" id="KKS44120.1"/>
    </source>
</evidence>
<dbReference type="EC" id="6.1.1.6" evidence="7"/>
<dbReference type="GO" id="GO:0000287">
    <property type="term" value="F:magnesium ion binding"/>
    <property type="evidence" value="ECO:0007669"/>
    <property type="project" value="UniProtKB-UniRule"/>
</dbReference>
<dbReference type="CDD" id="cd04322">
    <property type="entry name" value="LysRS_N"/>
    <property type="match status" value="1"/>
</dbReference>
<proteinExistence type="inferred from homology"/>
<dbReference type="InterPro" id="IPR004365">
    <property type="entry name" value="NA-bd_OB_tRNA"/>
</dbReference>
<comment type="catalytic activity">
    <reaction evidence="6 7 8">
        <text>tRNA(Lys) + L-lysine + ATP = L-lysyl-tRNA(Lys) + AMP + diphosphate</text>
        <dbReference type="Rhea" id="RHEA:20792"/>
        <dbReference type="Rhea" id="RHEA-COMP:9696"/>
        <dbReference type="Rhea" id="RHEA-COMP:9697"/>
        <dbReference type="ChEBI" id="CHEBI:30616"/>
        <dbReference type="ChEBI" id="CHEBI:32551"/>
        <dbReference type="ChEBI" id="CHEBI:33019"/>
        <dbReference type="ChEBI" id="CHEBI:78442"/>
        <dbReference type="ChEBI" id="CHEBI:78529"/>
        <dbReference type="ChEBI" id="CHEBI:456215"/>
        <dbReference type="EC" id="6.1.1.6"/>
    </reaction>
</comment>
<feature type="binding site" evidence="7">
    <location>
        <position position="383"/>
    </location>
    <ligand>
        <name>Mg(2+)</name>
        <dbReference type="ChEBI" id="CHEBI:18420"/>
        <label>1</label>
    </ligand>
</feature>
<feature type="binding site" evidence="7">
    <location>
        <position position="390"/>
    </location>
    <ligand>
        <name>Mg(2+)</name>
        <dbReference type="ChEBI" id="CHEBI:18420"/>
        <label>2</label>
    </ligand>
</feature>
<dbReference type="CDD" id="cd00775">
    <property type="entry name" value="LysRS_core"/>
    <property type="match status" value="1"/>
</dbReference>
<keyword evidence="4 7" id="KW-0067">ATP-binding</keyword>